<organism evidence="1 2">
    <name type="scientific">Capsulimonas corticalis</name>
    <dbReference type="NCBI Taxonomy" id="2219043"/>
    <lineage>
        <taxon>Bacteria</taxon>
        <taxon>Bacillati</taxon>
        <taxon>Armatimonadota</taxon>
        <taxon>Armatimonadia</taxon>
        <taxon>Capsulimonadales</taxon>
        <taxon>Capsulimonadaceae</taxon>
        <taxon>Capsulimonas</taxon>
    </lineage>
</organism>
<dbReference type="OrthoDB" id="9805121at2"/>
<name>A0A402CXA8_9BACT</name>
<reference evidence="1 2" key="1">
    <citation type="journal article" date="2019" name="Int. J. Syst. Evol. Microbiol.">
        <title>Capsulimonas corticalis gen. nov., sp. nov., an aerobic capsulated bacterium, of a novel bacterial order, Capsulimonadales ord. nov., of the class Armatimonadia of the phylum Armatimonadetes.</title>
        <authorList>
            <person name="Li J."/>
            <person name="Kudo C."/>
            <person name="Tonouchi A."/>
        </authorList>
    </citation>
    <scope>NUCLEOTIDE SEQUENCE [LARGE SCALE GENOMIC DNA]</scope>
    <source>
        <strain evidence="1 2">AX-7</strain>
    </source>
</reference>
<evidence type="ECO:0000313" key="2">
    <source>
        <dbReference type="Proteomes" id="UP000287394"/>
    </source>
</evidence>
<dbReference type="Pfam" id="PF00092">
    <property type="entry name" value="VWA"/>
    <property type="match status" value="1"/>
</dbReference>
<dbReference type="AlphaFoldDB" id="A0A402CXA8"/>
<protein>
    <submittedName>
        <fullName evidence="1">Uncharacterized protein</fullName>
    </submittedName>
</protein>
<dbReference type="InterPro" id="IPR051266">
    <property type="entry name" value="CLCR"/>
</dbReference>
<dbReference type="InterPro" id="IPR002035">
    <property type="entry name" value="VWF_A"/>
</dbReference>
<dbReference type="KEGG" id="ccot:CCAX7_44320"/>
<dbReference type="SMART" id="SM00327">
    <property type="entry name" value="VWA"/>
    <property type="match status" value="1"/>
</dbReference>
<dbReference type="InterPro" id="IPR036465">
    <property type="entry name" value="vWFA_dom_sf"/>
</dbReference>
<dbReference type="PANTHER" id="PTHR10579:SF43">
    <property type="entry name" value="ZINC FINGER (C3HC4-TYPE RING FINGER) FAMILY PROTEIN"/>
    <property type="match status" value="1"/>
</dbReference>
<dbReference type="SUPFAM" id="SSF53300">
    <property type="entry name" value="vWA-like"/>
    <property type="match status" value="1"/>
</dbReference>
<dbReference type="PANTHER" id="PTHR10579">
    <property type="entry name" value="CALCIUM-ACTIVATED CHLORIDE CHANNEL REGULATOR"/>
    <property type="match status" value="1"/>
</dbReference>
<keyword evidence="2" id="KW-1185">Reference proteome</keyword>
<evidence type="ECO:0000313" key="1">
    <source>
        <dbReference type="EMBL" id="BDI32381.1"/>
    </source>
</evidence>
<dbReference type="RefSeq" id="WP_125206032.1">
    <property type="nucleotide sequence ID" value="NZ_AP025739.1"/>
</dbReference>
<dbReference type="Gene3D" id="3.40.50.410">
    <property type="entry name" value="von Willebrand factor, type A domain"/>
    <property type="match status" value="1"/>
</dbReference>
<gene>
    <name evidence="1" type="ORF">CCAX7_44320</name>
</gene>
<dbReference type="EMBL" id="AP025739">
    <property type="protein sequence ID" value="BDI32381.1"/>
    <property type="molecule type" value="Genomic_DNA"/>
</dbReference>
<dbReference type="PROSITE" id="PS50234">
    <property type="entry name" value="VWFA"/>
    <property type="match status" value="1"/>
</dbReference>
<dbReference type="Proteomes" id="UP000287394">
    <property type="component" value="Chromosome"/>
</dbReference>
<accession>A0A402CXA8</accession>
<sequence length="482" mass="53515">MSSNLNVRLSLSHPFIPSATHLEEPYYALLDIQPVEDSGGANRPPLNLVIVLDDSATMHHFQFTDEEKEYWMGLAISRDEIERGSADNRNAVYWKGQTLKEMRAAAVTPMALATQAIKQLLNTLTPSDRVSVVIFADRLHTLFGDQDWSAFPNRCLENLDALREQRLGVDIGTGTFMADAITQAGETLARNTSPYSINRLIVITDGIVQDPAVTLQRVTDVQERGYAITTIGIGEEFDEEFLIRIADNSRGEYHYAADTTELVECLKREVTSLQAVAVTDMYMAVRGLEGAMVKEAFLVRPSMSLFDEIYTEDDWIRARIGDVSSAAPVGVLVQFIPAYSSPGQHMVAEIQLTWSYASAVTGSGKGNEKTVVTAEFTSDRDKVALVNAPVMDLVDRFTVYKYEREAQRAQERGDFELAKDKLGAATKQLHKLGEKDLAQDMEQQMATIGKSGGGDTVRLKRIKSTTRRLANTNTNTDPDRLF</sequence>
<proteinExistence type="predicted"/>